<sequence>MKKFSLFLITIFALVFYAETSEEIFKRIETKYSSYSDVKSIDAIYKSIFYNNDAKVPMTMKILVKDKKMKMEIIPDSLEMEDVQQMATTIIKDGDNMFIVNPIVGKIELSEKEKDSYNQDKGVLWWKQINDDYDYLYEKDKNYIFKHKESEGLLFVDKENLFLSKYVDYQNDKKDTLIMTFTDYKKIEEERYMPFKIEANLNGKKIMEMNIDKIKFNTQIDDSLFEIKKGKITDMKDLFKKFSQ</sequence>
<reference evidence="2" key="1">
    <citation type="journal article" date="2015" name="MBio">
        <title>Genome-Resolved Metagenomic Analysis Reveals Roles for Candidate Phyla and Other Microbial Community Members in Biogeochemical Transformations in Oil Reservoirs.</title>
        <authorList>
            <person name="Hu P."/>
            <person name="Tom L."/>
            <person name="Singh A."/>
            <person name="Thomas B.C."/>
            <person name="Baker B.J."/>
            <person name="Piceno Y.M."/>
            <person name="Andersen G.L."/>
            <person name="Banfield J.F."/>
        </authorList>
    </citation>
    <scope>NUCLEOTIDE SEQUENCE [LARGE SCALE GENOMIC DNA]</scope>
</reference>
<gene>
    <name evidence="1" type="ORF">XE03_0207</name>
</gene>
<organism evidence="1 2">
    <name type="scientific">candidate division TA06 bacterium 34_109</name>
    <dbReference type="NCBI Taxonomy" id="1635277"/>
    <lineage>
        <taxon>Bacteria</taxon>
        <taxon>Bacteria division TA06</taxon>
    </lineage>
</organism>
<dbReference type="EMBL" id="LGGX01000001">
    <property type="protein sequence ID" value="KUK88201.1"/>
    <property type="molecule type" value="Genomic_DNA"/>
</dbReference>
<dbReference type="Gene3D" id="2.50.20.10">
    <property type="entry name" value="Lipoprotein localisation LolA/LolB/LppX"/>
    <property type="match status" value="1"/>
</dbReference>
<protein>
    <recommendedName>
        <fullName evidence="3">Outer membrane lipoprotein-sorting protein</fullName>
    </recommendedName>
</protein>
<evidence type="ECO:0000313" key="1">
    <source>
        <dbReference type="EMBL" id="KUK88201.1"/>
    </source>
</evidence>
<accession>A0A101I3M9</accession>
<dbReference type="Proteomes" id="UP000053467">
    <property type="component" value="Unassembled WGS sequence"/>
</dbReference>
<evidence type="ECO:0008006" key="3">
    <source>
        <dbReference type="Google" id="ProtNLM"/>
    </source>
</evidence>
<proteinExistence type="predicted"/>
<name>A0A101I3M9_UNCT6</name>
<comment type="caution">
    <text evidence="1">The sequence shown here is derived from an EMBL/GenBank/DDBJ whole genome shotgun (WGS) entry which is preliminary data.</text>
</comment>
<dbReference type="AlphaFoldDB" id="A0A101I3M9"/>
<evidence type="ECO:0000313" key="2">
    <source>
        <dbReference type="Proteomes" id="UP000053467"/>
    </source>
</evidence>